<dbReference type="Proteomes" id="UP000828390">
    <property type="component" value="Unassembled WGS sequence"/>
</dbReference>
<reference evidence="2" key="1">
    <citation type="journal article" date="2019" name="bioRxiv">
        <title>The Genome of the Zebra Mussel, Dreissena polymorpha: A Resource for Invasive Species Research.</title>
        <authorList>
            <person name="McCartney M.A."/>
            <person name="Auch B."/>
            <person name="Kono T."/>
            <person name="Mallez S."/>
            <person name="Zhang Y."/>
            <person name="Obille A."/>
            <person name="Becker A."/>
            <person name="Abrahante J.E."/>
            <person name="Garbe J."/>
            <person name="Badalamenti J.P."/>
            <person name="Herman A."/>
            <person name="Mangelson H."/>
            <person name="Liachko I."/>
            <person name="Sullivan S."/>
            <person name="Sone E.D."/>
            <person name="Koren S."/>
            <person name="Silverstein K.A.T."/>
            <person name="Beckman K.B."/>
            <person name="Gohl D.M."/>
        </authorList>
    </citation>
    <scope>NUCLEOTIDE SEQUENCE</scope>
    <source>
        <strain evidence="2">Duluth1</strain>
        <tissue evidence="2">Whole animal</tissue>
    </source>
</reference>
<evidence type="ECO:0000256" key="1">
    <source>
        <dbReference type="SAM" id="MobiDB-lite"/>
    </source>
</evidence>
<feature type="region of interest" description="Disordered" evidence="1">
    <location>
        <begin position="1"/>
        <end position="47"/>
    </location>
</feature>
<evidence type="ECO:0000313" key="3">
    <source>
        <dbReference type="Proteomes" id="UP000828390"/>
    </source>
</evidence>
<dbReference type="EMBL" id="JAIWYP010000007">
    <property type="protein sequence ID" value="KAH3802046.1"/>
    <property type="molecule type" value="Genomic_DNA"/>
</dbReference>
<comment type="caution">
    <text evidence="2">The sequence shown here is derived from an EMBL/GenBank/DDBJ whole genome shotgun (WGS) entry which is preliminary data.</text>
</comment>
<feature type="compositionally biased region" description="Basic and acidic residues" evidence="1">
    <location>
        <begin position="12"/>
        <end position="27"/>
    </location>
</feature>
<proteinExistence type="predicted"/>
<sequence>MATFGKSSGDVRGNKMRTERTTSKELESGSTSVDDEEEPPLSEHVSRSFTRIDSLCSTV</sequence>
<evidence type="ECO:0000313" key="2">
    <source>
        <dbReference type="EMBL" id="KAH3802046.1"/>
    </source>
</evidence>
<name>A0A9D4FS93_DREPO</name>
<reference evidence="2" key="2">
    <citation type="submission" date="2020-11" db="EMBL/GenBank/DDBJ databases">
        <authorList>
            <person name="McCartney M.A."/>
            <person name="Auch B."/>
            <person name="Kono T."/>
            <person name="Mallez S."/>
            <person name="Becker A."/>
            <person name="Gohl D.M."/>
            <person name="Silverstein K.A.T."/>
            <person name="Koren S."/>
            <person name="Bechman K.B."/>
            <person name="Herman A."/>
            <person name="Abrahante J.E."/>
            <person name="Garbe J."/>
        </authorList>
    </citation>
    <scope>NUCLEOTIDE SEQUENCE</scope>
    <source>
        <strain evidence="2">Duluth1</strain>
        <tissue evidence="2">Whole animal</tissue>
    </source>
</reference>
<dbReference type="AlphaFoldDB" id="A0A9D4FS93"/>
<protein>
    <submittedName>
        <fullName evidence="2">Uncharacterized protein</fullName>
    </submittedName>
</protein>
<organism evidence="2 3">
    <name type="scientific">Dreissena polymorpha</name>
    <name type="common">Zebra mussel</name>
    <name type="synonym">Mytilus polymorpha</name>
    <dbReference type="NCBI Taxonomy" id="45954"/>
    <lineage>
        <taxon>Eukaryota</taxon>
        <taxon>Metazoa</taxon>
        <taxon>Spiralia</taxon>
        <taxon>Lophotrochozoa</taxon>
        <taxon>Mollusca</taxon>
        <taxon>Bivalvia</taxon>
        <taxon>Autobranchia</taxon>
        <taxon>Heteroconchia</taxon>
        <taxon>Euheterodonta</taxon>
        <taxon>Imparidentia</taxon>
        <taxon>Neoheterodontei</taxon>
        <taxon>Myida</taxon>
        <taxon>Dreissenoidea</taxon>
        <taxon>Dreissenidae</taxon>
        <taxon>Dreissena</taxon>
    </lineage>
</organism>
<gene>
    <name evidence="2" type="ORF">DPMN_155713</name>
</gene>
<keyword evidence="3" id="KW-1185">Reference proteome</keyword>
<accession>A0A9D4FS93</accession>